<dbReference type="RefSeq" id="WP_021510243.1">
    <property type="nucleotide sequence ID" value="NZ_AVST01000001.1"/>
</dbReference>
<dbReference type="Gene3D" id="1.10.4010.10">
    <property type="entry name" value="Type II deoxyuridine triphosphatase"/>
    <property type="match status" value="1"/>
</dbReference>
<organism evidence="1 2">
    <name type="scientific">Acinetobacter baumannii EGD-HP18</name>
    <dbReference type="NCBI Taxonomy" id="1358412"/>
    <lineage>
        <taxon>Bacteria</taxon>
        <taxon>Pseudomonadati</taxon>
        <taxon>Pseudomonadota</taxon>
        <taxon>Gammaproteobacteria</taxon>
        <taxon>Moraxellales</taxon>
        <taxon>Moraxellaceae</taxon>
        <taxon>Acinetobacter</taxon>
        <taxon>Acinetobacter calcoaceticus/baumannii complex</taxon>
    </lineage>
</organism>
<name>A0AAV3K4W1_ACIBA</name>
<dbReference type="AlphaFoldDB" id="A0AAV3K4W1"/>
<reference evidence="1 2" key="1">
    <citation type="submission" date="2013-08" db="EMBL/GenBank/DDBJ databases">
        <title>Study of Ammonical-Nitrogen removal by Nitrification Denitrification process using lab isolates.</title>
        <authorList>
            <person name="Khardenavis A.A."/>
            <person name="Pal R.R."/>
            <person name="Kapley A."/>
            <person name="Qureshi A."/>
            <person name="Purohit H.J."/>
        </authorList>
    </citation>
    <scope>NUCLEOTIDE SEQUENCE [LARGE SCALE GENOMIC DNA]</scope>
    <source>
        <strain evidence="1 2">EGD-HP18</strain>
    </source>
</reference>
<accession>A0AAV3K4W1</accession>
<dbReference type="CDD" id="cd11527">
    <property type="entry name" value="NTP-PPase_dUTPase"/>
    <property type="match status" value="1"/>
</dbReference>
<dbReference type="EMBL" id="AVST01000001">
    <property type="protein sequence ID" value="ERH73145.1"/>
    <property type="molecule type" value="Genomic_DNA"/>
</dbReference>
<dbReference type="InterPro" id="IPR014871">
    <property type="entry name" value="dUTPase/dCTP_pyrophosphatase"/>
</dbReference>
<protein>
    <recommendedName>
        <fullName evidence="3">dUTPase</fullName>
    </recommendedName>
</protein>
<evidence type="ECO:0000313" key="1">
    <source>
        <dbReference type="EMBL" id="ERH73145.1"/>
    </source>
</evidence>
<comment type="caution">
    <text evidence="1">The sequence shown here is derived from an EMBL/GenBank/DDBJ whole genome shotgun (WGS) entry which is preliminary data.</text>
</comment>
<evidence type="ECO:0000313" key="2">
    <source>
        <dbReference type="Proteomes" id="UP000016517"/>
    </source>
</evidence>
<evidence type="ECO:0008006" key="3">
    <source>
        <dbReference type="Google" id="ProtNLM"/>
    </source>
</evidence>
<gene>
    <name evidence="1" type="ORF">N173_01915</name>
</gene>
<dbReference type="SUPFAM" id="SSF101386">
    <property type="entry name" value="all-alpha NTP pyrophosphatases"/>
    <property type="match status" value="1"/>
</dbReference>
<proteinExistence type="predicted"/>
<dbReference type="Pfam" id="PF08761">
    <property type="entry name" value="dUTPase_2"/>
    <property type="match status" value="1"/>
</dbReference>
<dbReference type="Proteomes" id="UP000016517">
    <property type="component" value="Unassembled WGS sequence"/>
</dbReference>
<sequence>MKNQYAEIMEEMLELQNSTNSLINKEWRNANNPWYRAIWTECAELMDHVGWKWWKKQEIDIEQAQIELIDIWHFGLSDILQRRLKIDDLLKGLENVNLDPLVEIHRKTINKAEILEKIEDFMAFTIQHKKFDIESFMNLSLLLSLDIVEIHKLYIAKNVLNNFRQHNGYKSGEYIKIWNNREDNEHLYEILNTYYEGNLDTQLSTYLYNQLEKRYKQLDK</sequence>